<evidence type="ECO:0000313" key="1">
    <source>
        <dbReference type="Proteomes" id="UP000887565"/>
    </source>
</evidence>
<dbReference type="Proteomes" id="UP000887565">
    <property type="component" value="Unplaced"/>
</dbReference>
<evidence type="ECO:0000313" key="2">
    <source>
        <dbReference type="WBParaSite" id="nRc.2.0.1.t34527-RA"/>
    </source>
</evidence>
<sequence length="15" mass="1845">MVRIIPIRTFVSRRT</sequence>
<accession>A0A915K706</accession>
<name>A0A915K706_ROMCU</name>
<organism evidence="1 2">
    <name type="scientific">Romanomermis culicivorax</name>
    <name type="common">Nematode worm</name>
    <dbReference type="NCBI Taxonomy" id="13658"/>
    <lineage>
        <taxon>Eukaryota</taxon>
        <taxon>Metazoa</taxon>
        <taxon>Ecdysozoa</taxon>
        <taxon>Nematoda</taxon>
        <taxon>Enoplea</taxon>
        <taxon>Dorylaimia</taxon>
        <taxon>Mermithida</taxon>
        <taxon>Mermithoidea</taxon>
        <taxon>Mermithidae</taxon>
        <taxon>Romanomermis</taxon>
    </lineage>
</organism>
<proteinExistence type="predicted"/>
<dbReference type="WBParaSite" id="nRc.2.0.1.t34527-RA">
    <property type="protein sequence ID" value="nRc.2.0.1.t34527-RA"/>
    <property type="gene ID" value="nRc.2.0.1.g34527"/>
</dbReference>
<keyword evidence="1" id="KW-1185">Reference proteome</keyword>
<protein>
    <submittedName>
        <fullName evidence="2">Uncharacterized protein</fullName>
    </submittedName>
</protein>
<reference evidence="2" key="1">
    <citation type="submission" date="2022-11" db="UniProtKB">
        <authorList>
            <consortium name="WormBaseParasite"/>
        </authorList>
    </citation>
    <scope>IDENTIFICATION</scope>
</reference>